<dbReference type="InterPro" id="IPR001647">
    <property type="entry name" value="HTH_TetR"/>
</dbReference>
<dbReference type="InterPro" id="IPR004111">
    <property type="entry name" value="Repressor_TetR_C"/>
</dbReference>
<comment type="caution">
    <text evidence="6">The sequence shown here is derived from an EMBL/GenBank/DDBJ whole genome shotgun (WGS) entry which is preliminary data.</text>
</comment>
<dbReference type="RefSeq" id="WP_358132962.1">
    <property type="nucleotide sequence ID" value="NZ_JBFALK010000007.1"/>
</dbReference>
<evidence type="ECO:0000256" key="4">
    <source>
        <dbReference type="PROSITE-ProRule" id="PRU00335"/>
    </source>
</evidence>
<feature type="domain" description="HTH tetR-type" evidence="5">
    <location>
        <begin position="32"/>
        <end position="92"/>
    </location>
</feature>
<reference evidence="6 7" key="1">
    <citation type="submission" date="2024-06" db="EMBL/GenBank/DDBJ databases">
        <title>The Natural Products Discovery Center: Release of the First 8490 Sequenced Strains for Exploring Actinobacteria Biosynthetic Diversity.</title>
        <authorList>
            <person name="Kalkreuter E."/>
            <person name="Kautsar S.A."/>
            <person name="Yang D."/>
            <person name="Bader C.D."/>
            <person name="Teijaro C.N."/>
            <person name="Fluegel L."/>
            <person name="Davis C.M."/>
            <person name="Simpson J.R."/>
            <person name="Lauterbach L."/>
            <person name="Steele A.D."/>
            <person name="Gui C."/>
            <person name="Meng S."/>
            <person name="Li G."/>
            <person name="Viehrig K."/>
            <person name="Ye F."/>
            <person name="Su P."/>
            <person name="Kiefer A.F."/>
            <person name="Nichols A."/>
            <person name="Cepeda A.J."/>
            <person name="Yan W."/>
            <person name="Fan B."/>
            <person name="Jiang Y."/>
            <person name="Adhikari A."/>
            <person name="Zheng C.-J."/>
            <person name="Schuster L."/>
            <person name="Cowan T.M."/>
            <person name="Smanski M.J."/>
            <person name="Chevrette M.G."/>
            <person name="De Carvalho L.P.S."/>
            <person name="Shen B."/>
        </authorList>
    </citation>
    <scope>NUCLEOTIDE SEQUENCE [LARGE SCALE GENOMIC DNA]</scope>
    <source>
        <strain evidence="6 7">NPDC050100</strain>
    </source>
</reference>
<dbReference type="Gene3D" id="1.10.357.10">
    <property type="entry name" value="Tetracycline Repressor, domain 2"/>
    <property type="match status" value="1"/>
</dbReference>
<evidence type="ECO:0000313" key="7">
    <source>
        <dbReference type="Proteomes" id="UP001551675"/>
    </source>
</evidence>
<organism evidence="6 7">
    <name type="scientific">Microtetraspora glauca</name>
    <dbReference type="NCBI Taxonomy" id="1996"/>
    <lineage>
        <taxon>Bacteria</taxon>
        <taxon>Bacillati</taxon>
        <taxon>Actinomycetota</taxon>
        <taxon>Actinomycetes</taxon>
        <taxon>Streptosporangiales</taxon>
        <taxon>Streptosporangiaceae</taxon>
        <taxon>Microtetraspora</taxon>
    </lineage>
</organism>
<evidence type="ECO:0000259" key="5">
    <source>
        <dbReference type="PROSITE" id="PS50977"/>
    </source>
</evidence>
<sequence length="262" mass="28567">MTTEYTSRGDPARSLALLWRTGERSSRKGKPDLSVDRIVRAAIEVADAEGLAALSMRKVAERLGVGTMSLYTYVPGKAELVDVMLDTVYGELPRPEDLPADVAGSWRARLELIARDYRVLYHRHPWMLQVGTSRPPLGPNVTAVYDYTLRAVDGIGLDDTEMDAVVTLLTGFVNGAVRGAVEAEQVERLTGMTDEQWWWAHAPFLSKVLDPGRYPTAARVGAAAGEAHNAAFDPEHAFAFGLARVLDGVEVFVRSRSASGPS</sequence>
<dbReference type="PANTHER" id="PTHR30055:SF151">
    <property type="entry name" value="TRANSCRIPTIONAL REGULATORY PROTEIN"/>
    <property type="match status" value="1"/>
</dbReference>
<dbReference type="Pfam" id="PF00440">
    <property type="entry name" value="TetR_N"/>
    <property type="match status" value="1"/>
</dbReference>
<evidence type="ECO:0000256" key="1">
    <source>
        <dbReference type="ARBA" id="ARBA00023015"/>
    </source>
</evidence>
<name>A0ABV3GEA5_MICGL</name>
<protein>
    <submittedName>
        <fullName evidence="6">TetR/AcrR family transcriptional regulator</fullName>
    </submittedName>
</protein>
<dbReference type="PANTHER" id="PTHR30055">
    <property type="entry name" value="HTH-TYPE TRANSCRIPTIONAL REGULATOR RUTR"/>
    <property type="match status" value="1"/>
</dbReference>
<evidence type="ECO:0000256" key="2">
    <source>
        <dbReference type="ARBA" id="ARBA00023125"/>
    </source>
</evidence>
<dbReference type="InterPro" id="IPR009057">
    <property type="entry name" value="Homeodomain-like_sf"/>
</dbReference>
<dbReference type="SUPFAM" id="SSF46689">
    <property type="entry name" value="Homeodomain-like"/>
    <property type="match status" value="1"/>
</dbReference>
<evidence type="ECO:0000256" key="3">
    <source>
        <dbReference type="ARBA" id="ARBA00023163"/>
    </source>
</evidence>
<feature type="DNA-binding region" description="H-T-H motif" evidence="4">
    <location>
        <begin position="55"/>
        <end position="74"/>
    </location>
</feature>
<accession>A0ABV3GEA5</accession>
<keyword evidence="2 4" id="KW-0238">DNA-binding</keyword>
<dbReference type="InterPro" id="IPR036271">
    <property type="entry name" value="Tet_transcr_reg_TetR-rel_C_sf"/>
</dbReference>
<gene>
    <name evidence="6" type="ORF">AB0I59_14895</name>
</gene>
<evidence type="ECO:0000313" key="6">
    <source>
        <dbReference type="EMBL" id="MEV0969923.1"/>
    </source>
</evidence>
<dbReference type="InterPro" id="IPR050109">
    <property type="entry name" value="HTH-type_TetR-like_transc_reg"/>
</dbReference>
<dbReference type="SUPFAM" id="SSF48498">
    <property type="entry name" value="Tetracyclin repressor-like, C-terminal domain"/>
    <property type="match status" value="1"/>
</dbReference>
<dbReference type="Pfam" id="PF02909">
    <property type="entry name" value="TetR_C_1"/>
    <property type="match status" value="1"/>
</dbReference>
<dbReference type="PROSITE" id="PS50977">
    <property type="entry name" value="HTH_TETR_2"/>
    <property type="match status" value="1"/>
</dbReference>
<keyword evidence="7" id="KW-1185">Reference proteome</keyword>
<proteinExistence type="predicted"/>
<dbReference type="Proteomes" id="UP001551675">
    <property type="component" value="Unassembled WGS sequence"/>
</dbReference>
<dbReference type="EMBL" id="JBFALK010000007">
    <property type="protein sequence ID" value="MEV0969923.1"/>
    <property type="molecule type" value="Genomic_DNA"/>
</dbReference>
<keyword evidence="3" id="KW-0804">Transcription</keyword>
<dbReference type="Gene3D" id="1.10.10.60">
    <property type="entry name" value="Homeodomain-like"/>
    <property type="match status" value="1"/>
</dbReference>
<keyword evidence="1" id="KW-0805">Transcription regulation</keyword>